<evidence type="ECO:0000259" key="2">
    <source>
        <dbReference type="Pfam" id="PF22936"/>
    </source>
</evidence>
<dbReference type="Pfam" id="PF22936">
    <property type="entry name" value="Pol_BBD"/>
    <property type="match status" value="1"/>
</dbReference>
<organism evidence="3 4">
    <name type="scientific">Hibiscus sabdariffa</name>
    <name type="common">roselle</name>
    <dbReference type="NCBI Taxonomy" id="183260"/>
    <lineage>
        <taxon>Eukaryota</taxon>
        <taxon>Viridiplantae</taxon>
        <taxon>Streptophyta</taxon>
        <taxon>Embryophyta</taxon>
        <taxon>Tracheophyta</taxon>
        <taxon>Spermatophyta</taxon>
        <taxon>Magnoliopsida</taxon>
        <taxon>eudicotyledons</taxon>
        <taxon>Gunneridae</taxon>
        <taxon>Pentapetalae</taxon>
        <taxon>rosids</taxon>
        <taxon>malvids</taxon>
        <taxon>Malvales</taxon>
        <taxon>Malvaceae</taxon>
        <taxon>Malvoideae</taxon>
        <taxon>Hibiscus</taxon>
    </lineage>
</organism>
<reference evidence="3 4" key="1">
    <citation type="journal article" date="2024" name="G3 (Bethesda)">
        <title>Genome assembly of Hibiscus sabdariffa L. provides insights into metabolisms of medicinal natural products.</title>
        <authorList>
            <person name="Kim T."/>
        </authorList>
    </citation>
    <scope>NUCLEOTIDE SEQUENCE [LARGE SCALE GENOMIC DNA]</scope>
    <source>
        <strain evidence="3">TK-2024</strain>
        <tissue evidence="3">Old leaves</tissue>
    </source>
</reference>
<protein>
    <recommendedName>
        <fullName evidence="2">Retrovirus-related Pol polyprotein from transposon TNT 1-94-like beta-barrel domain-containing protein</fullName>
    </recommendedName>
</protein>
<gene>
    <name evidence="3" type="ORF">V6N11_019066</name>
</gene>
<accession>A0ABR2R1C8</accession>
<comment type="caution">
    <text evidence="3">The sequence shown here is derived from an EMBL/GenBank/DDBJ whole genome shotgun (WGS) entry which is preliminary data.</text>
</comment>
<dbReference type="Pfam" id="PF14223">
    <property type="entry name" value="Retrotran_gag_2"/>
    <property type="match status" value="1"/>
</dbReference>
<evidence type="ECO:0000256" key="1">
    <source>
        <dbReference type="SAM" id="MobiDB-lite"/>
    </source>
</evidence>
<dbReference type="EMBL" id="JBBPBN010000028">
    <property type="protein sequence ID" value="KAK9006732.1"/>
    <property type="molecule type" value="Genomic_DNA"/>
</dbReference>
<sequence length="416" mass="47061">MMVLKYKEGMSIANHVSQFQSVMNSFLGMGVKYDDEILGLWLLATLSDSWETFWVSLINSAPQGIITLDLAKSGVLTEEKGHIKKYCIKLKRENKGGGDKHGRNDDEKSERATITREDLLAICHENLVNLACEETSWVIETGALIHVTSMMDFFTSYTHGNFGVLKMGNDGLVSDTGMRDFSLVSNNGTSLTLKDIRHAPDIRLNLISVGKLDDEVAKNFFKLQRMKDPSWMPRLVNASLLVMVLMTIDDIDKTEKEDLPDSGDLTDVNPIPLDPSSNPIQDDVHGDANDDQREIGKFYAPIDDVVNDQQQAPIAPPTVPLQRSSRDRRSSILYSSNDYVLLTDEGEHECYKEAMETECKDLWAEVMKDELQSLHDNHTFELVKLPTSKRALKNQWVYRVKQEEKSSSPRYKARLK</sequence>
<evidence type="ECO:0000313" key="3">
    <source>
        <dbReference type="EMBL" id="KAK9006732.1"/>
    </source>
</evidence>
<dbReference type="Proteomes" id="UP001396334">
    <property type="component" value="Unassembled WGS sequence"/>
</dbReference>
<keyword evidence="4" id="KW-1185">Reference proteome</keyword>
<evidence type="ECO:0000313" key="4">
    <source>
        <dbReference type="Proteomes" id="UP001396334"/>
    </source>
</evidence>
<feature type="region of interest" description="Disordered" evidence="1">
    <location>
        <begin position="255"/>
        <end position="290"/>
    </location>
</feature>
<feature type="domain" description="Retrovirus-related Pol polyprotein from transposon TNT 1-94-like beta-barrel" evidence="2">
    <location>
        <begin position="137"/>
        <end position="215"/>
    </location>
</feature>
<name>A0ABR2R1C8_9ROSI</name>
<proteinExistence type="predicted"/>
<dbReference type="InterPro" id="IPR054722">
    <property type="entry name" value="PolX-like_BBD"/>
</dbReference>